<reference evidence="3" key="1">
    <citation type="submission" date="2013-01" db="EMBL/GenBank/DDBJ databases">
        <title>Draft Genome Sequence of a Mulberry Tree, Morus notabilis C.K. Schneid.</title>
        <authorList>
            <person name="He N."/>
            <person name="Zhao S."/>
        </authorList>
    </citation>
    <scope>NUCLEOTIDE SEQUENCE</scope>
</reference>
<gene>
    <name evidence="2" type="ORF">L484_015256</name>
</gene>
<dbReference type="eggNOG" id="ENOG502QSPI">
    <property type="taxonomic scope" value="Eukaryota"/>
</dbReference>
<feature type="compositionally biased region" description="Acidic residues" evidence="1">
    <location>
        <begin position="406"/>
        <end position="429"/>
    </location>
</feature>
<evidence type="ECO:0000256" key="1">
    <source>
        <dbReference type="SAM" id="MobiDB-lite"/>
    </source>
</evidence>
<feature type="region of interest" description="Disordered" evidence="1">
    <location>
        <begin position="462"/>
        <end position="509"/>
    </location>
</feature>
<dbReference type="InterPro" id="IPR001005">
    <property type="entry name" value="SANT/Myb"/>
</dbReference>
<dbReference type="EMBL" id="KE345665">
    <property type="protein sequence ID" value="EXC11036.1"/>
    <property type="molecule type" value="Genomic_DNA"/>
</dbReference>
<dbReference type="AlphaFoldDB" id="W9RUL1"/>
<dbReference type="Proteomes" id="UP000030645">
    <property type="component" value="Unassembled WGS sequence"/>
</dbReference>
<sequence length="608" mass="67830">MQTSFRDAEVLPEVLRPAATAAALAMSASSAVQDRYRPLHLLPYTVIRVRVAEISDPRKQLQIREIPFVQSEIHALIRMVQKRPYDEEEILKISFKHPRQVEVEHNKQLISFSDSVFPEDAFEKPKTLEKGLTNAGTEVDKKLSGDNLTDPPKGGEDIDSSAPGSFSFSSWPTSSTGEEDSLSEPPFLMSVFPEYYSLEHPVRTLAHCEDIYSLLLNHPPHKTIPIGPNHQADVPSWDQQCARNISSLSCPSEEVSKSEVEEEKRLMGTCILPLPDLDSPAYPDLKVGKGRTDCDCEEKGSFGCVGKHIVKAREELLKTFGAEKFMELGFGDMGEQVAQSWSVEEEQTFHQIVFCHPASLGWNFWDKLSAAFLSRTKKEIVSYYFNVFMLRKRAEQNRHNPTNIDSDNDEWEGGDDDSVIDSPVSEDDTGNMQSRGANLLECNEDVAVTDDICDDNVNLDLNAPKSPEISEMRPENLSNYGSSPKFLPQDTTADDEKGDQEVQDDSCTSSETGIAALRNQMESENGIYCPSSFIGLSNHVKSENGNHCLCRLSSSLSGGGDIGYVLEHCEAKDCDVGYMTCSKDKVDFLPTCNMIEEVFGQEIRNHWV</sequence>
<feature type="region of interest" description="Disordered" evidence="1">
    <location>
        <begin position="398"/>
        <end position="434"/>
    </location>
</feature>
<protein>
    <recommendedName>
        <fullName evidence="4">AT-rich interactive domain-containing protein 2</fullName>
    </recommendedName>
</protein>
<keyword evidence="3" id="KW-1185">Reference proteome</keyword>
<evidence type="ECO:0000313" key="2">
    <source>
        <dbReference type="EMBL" id="EXC11036.1"/>
    </source>
</evidence>
<evidence type="ECO:0008006" key="4">
    <source>
        <dbReference type="Google" id="ProtNLM"/>
    </source>
</evidence>
<organism evidence="2 3">
    <name type="scientific">Morus notabilis</name>
    <dbReference type="NCBI Taxonomy" id="981085"/>
    <lineage>
        <taxon>Eukaryota</taxon>
        <taxon>Viridiplantae</taxon>
        <taxon>Streptophyta</taxon>
        <taxon>Embryophyta</taxon>
        <taxon>Tracheophyta</taxon>
        <taxon>Spermatophyta</taxon>
        <taxon>Magnoliopsida</taxon>
        <taxon>eudicotyledons</taxon>
        <taxon>Gunneridae</taxon>
        <taxon>Pentapetalae</taxon>
        <taxon>rosids</taxon>
        <taxon>fabids</taxon>
        <taxon>Rosales</taxon>
        <taxon>Moraceae</taxon>
        <taxon>Moreae</taxon>
        <taxon>Morus</taxon>
    </lineage>
</organism>
<feature type="compositionally biased region" description="Acidic residues" evidence="1">
    <location>
        <begin position="492"/>
        <end position="504"/>
    </location>
</feature>
<proteinExistence type="predicted"/>
<evidence type="ECO:0000313" key="3">
    <source>
        <dbReference type="Proteomes" id="UP000030645"/>
    </source>
</evidence>
<feature type="compositionally biased region" description="Low complexity" evidence="1">
    <location>
        <begin position="160"/>
        <end position="176"/>
    </location>
</feature>
<feature type="region of interest" description="Disordered" evidence="1">
    <location>
        <begin position="127"/>
        <end position="182"/>
    </location>
</feature>
<dbReference type="SUPFAM" id="SSF46689">
    <property type="entry name" value="Homeodomain-like"/>
    <property type="match status" value="1"/>
</dbReference>
<accession>W9RUL1</accession>
<dbReference type="CDD" id="cd00167">
    <property type="entry name" value="SANT"/>
    <property type="match status" value="1"/>
</dbReference>
<dbReference type="PANTHER" id="PTHR46872">
    <property type="entry name" value="DNA BINDING PROTEIN"/>
    <property type="match status" value="1"/>
</dbReference>
<name>W9RUL1_9ROSA</name>
<dbReference type="PANTHER" id="PTHR46872:SF10">
    <property type="entry name" value="MYB-LIKE DOMAIN-CONTAINING PROTEIN"/>
    <property type="match status" value="1"/>
</dbReference>
<dbReference type="InterPro" id="IPR009057">
    <property type="entry name" value="Homeodomain-like_sf"/>
</dbReference>
<dbReference type="STRING" id="981085.W9RUL1"/>